<evidence type="ECO:0000256" key="4">
    <source>
        <dbReference type="ARBA" id="ARBA00022833"/>
    </source>
</evidence>
<protein>
    <submittedName>
        <fullName evidence="6">Putative metal-dependent hydrolase yfiT</fullName>
        <ecNumber evidence="6">3.-.-.-</ecNumber>
    </submittedName>
</protein>
<dbReference type="Pfam" id="PF12867">
    <property type="entry name" value="DinB_2"/>
    <property type="match status" value="1"/>
</dbReference>
<dbReference type="GO" id="GO:0046872">
    <property type="term" value="F:metal ion binding"/>
    <property type="evidence" value="ECO:0007669"/>
    <property type="project" value="UniProtKB-KW"/>
</dbReference>
<keyword evidence="7" id="KW-1185">Reference proteome</keyword>
<dbReference type="GO" id="GO:0016787">
    <property type="term" value="F:hydrolase activity"/>
    <property type="evidence" value="ECO:0007669"/>
    <property type="project" value="UniProtKB-KW"/>
</dbReference>
<accession>M7NP12</accession>
<gene>
    <name evidence="6" type="primary">yfiT</name>
    <name evidence="6" type="ORF">ADICEAN_01398</name>
</gene>
<keyword evidence="1" id="KW-0963">Cytoplasm</keyword>
<evidence type="ECO:0000256" key="2">
    <source>
        <dbReference type="ARBA" id="ARBA00022723"/>
    </source>
</evidence>
<dbReference type="InterPro" id="IPR023774">
    <property type="entry name" value="Put_metal_dep_hydrolase_YfiT"/>
</dbReference>
<dbReference type="STRING" id="1279009.ADICEAN_01398"/>
<dbReference type="AlphaFoldDB" id="M7NP12"/>
<dbReference type="RefSeq" id="WP_009194798.1">
    <property type="nucleotide sequence ID" value="NZ_AODQ01000025.1"/>
</dbReference>
<dbReference type="EC" id="3.-.-.-" evidence="6"/>
<dbReference type="InterPro" id="IPR024775">
    <property type="entry name" value="DinB-like"/>
</dbReference>
<evidence type="ECO:0000256" key="1">
    <source>
        <dbReference type="ARBA" id="ARBA00022490"/>
    </source>
</evidence>
<proteinExistence type="inferred from homology"/>
<organism evidence="6 7">
    <name type="scientific">Cesiribacter andamanensis AMV16</name>
    <dbReference type="NCBI Taxonomy" id="1279009"/>
    <lineage>
        <taxon>Bacteria</taxon>
        <taxon>Pseudomonadati</taxon>
        <taxon>Bacteroidota</taxon>
        <taxon>Cytophagia</taxon>
        <taxon>Cytophagales</taxon>
        <taxon>Cesiribacteraceae</taxon>
        <taxon>Cesiribacter</taxon>
    </lineage>
</organism>
<evidence type="ECO:0000313" key="6">
    <source>
        <dbReference type="EMBL" id="EMR03465.1"/>
    </source>
</evidence>
<dbReference type="NCBIfam" id="NF009807">
    <property type="entry name" value="PRK13291.1"/>
    <property type="match status" value="1"/>
</dbReference>
<dbReference type="OrthoDB" id="9796039at2"/>
<evidence type="ECO:0000256" key="3">
    <source>
        <dbReference type="ARBA" id="ARBA00022801"/>
    </source>
</evidence>
<dbReference type="eggNOG" id="COG2318">
    <property type="taxonomic scope" value="Bacteria"/>
</dbReference>
<evidence type="ECO:0000259" key="5">
    <source>
        <dbReference type="Pfam" id="PF12867"/>
    </source>
</evidence>
<dbReference type="Gene3D" id="1.20.120.450">
    <property type="entry name" value="dinb family like domain"/>
    <property type="match status" value="1"/>
</dbReference>
<dbReference type="SUPFAM" id="SSF109854">
    <property type="entry name" value="DinB/YfiT-like putative metalloenzymes"/>
    <property type="match status" value="1"/>
</dbReference>
<dbReference type="InterPro" id="IPR034660">
    <property type="entry name" value="DinB/YfiT-like"/>
</dbReference>
<reference evidence="6 7" key="1">
    <citation type="journal article" date="2013" name="Genome Announc.">
        <title>Draft Genome Sequence of Cesiribacter andamanensis Strain AMV16T, Isolated from a Soil Sample from a Mud Volcano in the Andaman Islands, India.</title>
        <authorList>
            <person name="Shivaji S."/>
            <person name="Ara S."/>
            <person name="Begum Z."/>
            <person name="Srinivas T.N."/>
            <person name="Singh A."/>
            <person name="Kumar Pinnaka A."/>
        </authorList>
    </citation>
    <scope>NUCLEOTIDE SEQUENCE [LARGE SCALE GENOMIC DNA]</scope>
    <source>
        <strain evidence="6 7">AMV16</strain>
    </source>
</reference>
<dbReference type="Proteomes" id="UP000011910">
    <property type="component" value="Unassembled WGS sequence"/>
</dbReference>
<evidence type="ECO:0000313" key="7">
    <source>
        <dbReference type="Proteomes" id="UP000011910"/>
    </source>
</evidence>
<dbReference type="HAMAP" id="MF_01256">
    <property type="entry name" value="YfiT_hydrol"/>
    <property type="match status" value="1"/>
</dbReference>
<feature type="domain" description="DinB-like" evidence="5">
    <location>
        <begin position="37"/>
        <end position="171"/>
    </location>
</feature>
<dbReference type="PATRIC" id="fig|1279009.4.peg.1417"/>
<keyword evidence="2" id="KW-0479">Metal-binding</keyword>
<sequence>MTEQELQQLRYPIGPYQAPASISRQQLSGWIEELKVFPARLEALVKDLSKDQLDSLYRPGGWSVRQLIHHLADSHTNCYVRYKWALTEPQPLIKAYYEDRWAELFDSRRAPIGLSLTYLHALHAKWTYLLEGLSQEQFSRQFIHPEKGVAIRLDVAVSQYAWHCRHHYAHIEGLLQRRGWR</sequence>
<comment type="caution">
    <text evidence="6">The sequence shown here is derived from an EMBL/GenBank/DDBJ whole genome shotgun (WGS) entry which is preliminary data.</text>
</comment>
<name>M7NP12_9BACT</name>
<dbReference type="EMBL" id="AODQ01000025">
    <property type="protein sequence ID" value="EMR03465.1"/>
    <property type="molecule type" value="Genomic_DNA"/>
</dbReference>
<keyword evidence="4" id="KW-0862">Zinc</keyword>
<keyword evidence="3 6" id="KW-0378">Hydrolase</keyword>